<dbReference type="Gene3D" id="1.20.910.10">
    <property type="entry name" value="Heme oxygenase-like"/>
    <property type="match status" value="1"/>
</dbReference>
<keyword evidence="3" id="KW-1185">Reference proteome</keyword>
<dbReference type="RefSeq" id="WP_378304603.1">
    <property type="nucleotide sequence ID" value="NZ_JBHTJA010000091.1"/>
</dbReference>
<dbReference type="InterPro" id="IPR016084">
    <property type="entry name" value="Haem_Oase-like_multi-hlx"/>
</dbReference>
<comment type="caution">
    <text evidence="2">The sequence shown here is derived from an EMBL/GenBank/DDBJ whole genome shotgun (WGS) entry which is preliminary data.</text>
</comment>
<evidence type="ECO:0000313" key="2">
    <source>
        <dbReference type="EMBL" id="MFD0904587.1"/>
    </source>
</evidence>
<dbReference type="SUPFAM" id="SSF48613">
    <property type="entry name" value="Heme oxygenase-like"/>
    <property type="match status" value="1"/>
</dbReference>
<protein>
    <submittedName>
        <fullName evidence="2">Iron-containing redox enzyme family protein</fullName>
        <ecNumber evidence="2">1.-.-.-</ecNumber>
    </submittedName>
</protein>
<keyword evidence="2" id="KW-0560">Oxidoreductase</keyword>
<dbReference type="SMART" id="SM01236">
    <property type="entry name" value="Haem_oxygenase_2"/>
    <property type="match status" value="1"/>
</dbReference>
<proteinExistence type="predicted"/>
<dbReference type="EC" id="1.-.-.-" evidence="2"/>
<sequence length="373" mass="39540">MAAEQTAPPLRPGGRDAAPVLPEPRGPLSRAVIGALAGRSPDGPARPGTVVPPPRDAGSADPYGDDLQLALHVCFELHYRGFAGVDPDWEWDPELLRLRGALETVFLGALRADTAPPAAPGGGDARAELEDALDELLVEPADGGGGVAGHLRDAGQWWQLLEHAAHRSVYHLKEADPHAWVIPRLRGRAKTALVAVEHDEFGGGRPDRIHSGLYADLLEDLGLDSAYGAYVDAAPAPMLATVNMMSCFGLRRSLRGALVGHFAAAEITTAPAARRMARALERLGAGPRARLFYTEHIEADAVHEQVLRHDVIGGLLAAEPELAADVTFGVRATGLLEDRLAAHLLGAWGADPPRSSLRRPLPGAAPADRIAHR</sequence>
<evidence type="ECO:0000256" key="1">
    <source>
        <dbReference type="SAM" id="MobiDB-lite"/>
    </source>
</evidence>
<reference evidence="3" key="1">
    <citation type="journal article" date="2019" name="Int. J. Syst. Evol. Microbiol.">
        <title>The Global Catalogue of Microorganisms (GCM) 10K type strain sequencing project: providing services to taxonomists for standard genome sequencing and annotation.</title>
        <authorList>
            <consortium name="The Broad Institute Genomics Platform"/>
            <consortium name="The Broad Institute Genome Sequencing Center for Infectious Disease"/>
            <person name="Wu L."/>
            <person name="Ma J."/>
        </authorList>
    </citation>
    <scope>NUCLEOTIDE SEQUENCE [LARGE SCALE GENOMIC DNA]</scope>
    <source>
        <strain evidence="3">JCM 31202</strain>
    </source>
</reference>
<gene>
    <name evidence="2" type="ORF">ACFQ11_29675</name>
</gene>
<dbReference type="Proteomes" id="UP001596972">
    <property type="component" value="Unassembled WGS sequence"/>
</dbReference>
<accession>A0ABW3EWH0</accession>
<name>A0ABW3EWH0_9ACTN</name>
<dbReference type="EMBL" id="JBHTJA010000091">
    <property type="protein sequence ID" value="MFD0904587.1"/>
    <property type="molecule type" value="Genomic_DNA"/>
</dbReference>
<evidence type="ECO:0000313" key="3">
    <source>
        <dbReference type="Proteomes" id="UP001596972"/>
    </source>
</evidence>
<dbReference type="GO" id="GO:0016491">
    <property type="term" value="F:oxidoreductase activity"/>
    <property type="evidence" value="ECO:0007669"/>
    <property type="project" value="UniProtKB-KW"/>
</dbReference>
<dbReference type="Pfam" id="PF14518">
    <property type="entry name" value="Haem_oxygenas_2"/>
    <property type="match status" value="1"/>
</dbReference>
<organism evidence="2 3">
    <name type="scientific">Actinomadura sediminis</name>
    <dbReference type="NCBI Taxonomy" id="1038904"/>
    <lineage>
        <taxon>Bacteria</taxon>
        <taxon>Bacillati</taxon>
        <taxon>Actinomycetota</taxon>
        <taxon>Actinomycetes</taxon>
        <taxon>Streptosporangiales</taxon>
        <taxon>Thermomonosporaceae</taxon>
        <taxon>Actinomadura</taxon>
    </lineage>
</organism>
<feature type="region of interest" description="Disordered" evidence="1">
    <location>
        <begin position="1"/>
        <end position="63"/>
    </location>
</feature>